<evidence type="ECO:0000313" key="1">
    <source>
        <dbReference type="EMBL" id="TRO81191.1"/>
    </source>
</evidence>
<comment type="caution">
    <text evidence="1">The sequence shown here is derived from an EMBL/GenBank/DDBJ whole genome shotgun (WGS) entry which is preliminary data.</text>
</comment>
<protein>
    <submittedName>
        <fullName evidence="1">Uncharacterized protein</fullName>
    </submittedName>
</protein>
<gene>
    <name evidence="1" type="ORF">FL622_09795</name>
</gene>
<dbReference type="AlphaFoldDB" id="A0A550JDB2"/>
<name>A0A550JDB2_9BACT</name>
<dbReference type="PROSITE" id="PS51257">
    <property type="entry name" value="PROKAR_LIPOPROTEIN"/>
    <property type="match status" value="1"/>
</dbReference>
<accession>A0A550JDB2</accession>
<sequence length="189" mass="21881">MNRWLVLLLLGVTFLALSGCGRVRLLPVEEPRWRAATEGEVEVAAVPPKVKKPRPVFEPLTYLDILRRMSDTQRAKEYDIVKKRFARSSEEDDRWRLIFLSLWPDQPFSDREQARKLLAERSDRANDPRRGLALVLEGVLDGAVERDEDCARELAAEKTRAETLHRQLEELKKIETILGEREKLRPAGR</sequence>
<proteinExistence type="predicted"/>
<evidence type="ECO:0000313" key="2">
    <source>
        <dbReference type="Proteomes" id="UP000317155"/>
    </source>
</evidence>
<dbReference type="Proteomes" id="UP000317155">
    <property type="component" value="Unassembled WGS sequence"/>
</dbReference>
<dbReference type="RefSeq" id="WP_140396668.1">
    <property type="nucleotide sequence ID" value="NZ_FOJJ01000038.1"/>
</dbReference>
<reference evidence="1 2" key="1">
    <citation type="submission" date="2019-07" db="EMBL/GenBank/DDBJ databases">
        <title>Insights of Desulfuromonas acetexigens electromicrobiology.</title>
        <authorList>
            <person name="Katuri K."/>
            <person name="Sapireddy V."/>
            <person name="Shaw D.R."/>
            <person name="Saikaly P."/>
        </authorList>
    </citation>
    <scope>NUCLEOTIDE SEQUENCE [LARGE SCALE GENOMIC DNA]</scope>
    <source>
        <strain evidence="1 2">2873</strain>
    </source>
</reference>
<organism evidence="1 2">
    <name type="scientific">Trichloromonas acetexigens</name>
    <dbReference type="NCBI Taxonomy" id="38815"/>
    <lineage>
        <taxon>Bacteria</taxon>
        <taxon>Pseudomonadati</taxon>
        <taxon>Thermodesulfobacteriota</taxon>
        <taxon>Desulfuromonadia</taxon>
        <taxon>Desulfuromonadales</taxon>
        <taxon>Trichloromonadaceae</taxon>
        <taxon>Trichloromonas</taxon>
    </lineage>
</organism>
<dbReference type="EMBL" id="VJVV01000006">
    <property type="protein sequence ID" value="TRO81191.1"/>
    <property type="molecule type" value="Genomic_DNA"/>
</dbReference>
<keyword evidence="2" id="KW-1185">Reference proteome</keyword>